<name>A0A430HH07_9BURK</name>
<dbReference type="RefSeq" id="WP_126076341.1">
    <property type="nucleotide sequence ID" value="NZ_CP051166.1"/>
</dbReference>
<organism evidence="1 2">
    <name type="scientific">Massilia atriviolacea</name>
    <dbReference type="NCBI Taxonomy" id="2495579"/>
    <lineage>
        <taxon>Bacteria</taxon>
        <taxon>Pseudomonadati</taxon>
        <taxon>Pseudomonadota</taxon>
        <taxon>Betaproteobacteria</taxon>
        <taxon>Burkholderiales</taxon>
        <taxon>Oxalobacteraceae</taxon>
        <taxon>Telluria group</taxon>
        <taxon>Massilia</taxon>
    </lineage>
</organism>
<evidence type="ECO:0000313" key="1">
    <source>
        <dbReference type="EMBL" id="RSZ56799.1"/>
    </source>
</evidence>
<accession>A0A430HH07</accession>
<gene>
    <name evidence="1" type="ORF">EJB06_22940</name>
</gene>
<comment type="caution">
    <text evidence="1">The sequence shown here is derived from an EMBL/GenBank/DDBJ whole genome shotgun (WGS) entry which is preliminary data.</text>
</comment>
<reference evidence="1 2" key="1">
    <citation type="submission" date="2018-12" db="EMBL/GenBank/DDBJ databases">
        <authorList>
            <person name="Yang E."/>
        </authorList>
    </citation>
    <scope>NUCLEOTIDE SEQUENCE [LARGE SCALE GENOMIC DNA]</scope>
    <source>
        <strain evidence="1 2">SOD</strain>
    </source>
</reference>
<keyword evidence="2" id="KW-1185">Reference proteome</keyword>
<proteinExistence type="predicted"/>
<dbReference type="Proteomes" id="UP000278085">
    <property type="component" value="Unassembled WGS sequence"/>
</dbReference>
<sequence>MLIAVQVVEIRWTKATRGAPRANERARLPRAFILPHTGAAYACQHYLMHEQEGFAAVLKKERQADRAPLKERSLILRERDDGVLVLGLKWDPSEGQPRRSPSNSAIRLAPGQSARLVLNGRHTSYLGQEYSEVIYNVAYGEAIAPERFLCAEADRQFSLAAHLF</sequence>
<dbReference type="EMBL" id="RXLQ01000013">
    <property type="protein sequence ID" value="RSZ56799.1"/>
    <property type="molecule type" value="Genomic_DNA"/>
</dbReference>
<dbReference type="AlphaFoldDB" id="A0A430HH07"/>
<protein>
    <submittedName>
        <fullName evidence="1">Uncharacterized protein</fullName>
    </submittedName>
</protein>
<dbReference type="OrthoDB" id="9154431at2"/>
<evidence type="ECO:0000313" key="2">
    <source>
        <dbReference type="Proteomes" id="UP000278085"/>
    </source>
</evidence>